<keyword evidence="1" id="KW-0472">Membrane</keyword>
<gene>
    <name evidence="3" type="ordered locus">AMIS_18210</name>
</gene>
<dbReference type="Pfam" id="PF12146">
    <property type="entry name" value="Hydrolase_4"/>
    <property type="match status" value="1"/>
</dbReference>
<proteinExistence type="predicted"/>
<evidence type="ECO:0000313" key="4">
    <source>
        <dbReference type="Proteomes" id="UP000007882"/>
    </source>
</evidence>
<dbReference type="AlphaFoldDB" id="I0H204"/>
<keyword evidence="4" id="KW-1185">Reference proteome</keyword>
<evidence type="ECO:0000259" key="2">
    <source>
        <dbReference type="Pfam" id="PF12146"/>
    </source>
</evidence>
<dbReference type="RefSeq" id="WP_014441938.1">
    <property type="nucleotide sequence ID" value="NC_017093.1"/>
</dbReference>
<organism evidence="3 4">
    <name type="scientific">Actinoplanes missouriensis (strain ATCC 14538 / DSM 43046 / CBS 188.64 / JCM 3121 / NBRC 102363 / NCIMB 12654 / NRRL B-3342 / UNCC 431)</name>
    <dbReference type="NCBI Taxonomy" id="512565"/>
    <lineage>
        <taxon>Bacteria</taxon>
        <taxon>Bacillati</taxon>
        <taxon>Actinomycetota</taxon>
        <taxon>Actinomycetes</taxon>
        <taxon>Micromonosporales</taxon>
        <taxon>Micromonosporaceae</taxon>
        <taxon>Actinoplanes</taxon>
    </lineage>
</organism>
<dbReference type="SUPFAM" id="SSF53474">
    <property type="entry name" value="alpha/beta-Hydrolases"/>
    <property type="match status" value="1"/>
</dbReference>
<dbReference type="eggNOG" id="COG1073">
    <property type="taxonomic scope" value="Bacteria"/>
</dbReference>
<evidence type="ECO:0000256" key="1">
    <source>
        <dbReference type="SAM" id="Phobius"/>
    </source>
</evidence>
<keyword evidence="1" id="KW-1133">Transmembrane helix</keyword>
<dbReference type="PANTHER" id="PTHR12277">
    <property type="entry name" value="ALPHA/BETA HYDROLASE DOMAIN-CONTAINING PROTEIN"/>
    <property type="match status" value="1"/>
</dbReference>
<dbReference type="EMBL" id="AP012319">
    <property type="protein sequence ID" value="BAL87041.1"/>
    <property type="molecule type" value="Genomic_DNA"/>
</dbReference>
<dbReference type="KEGG" id="ams:AMIS_18210"/>
<dbReference type="InterPro" id="IPR022742">
    <property type="entry name" value="Hydrolase_4"/>
</dbReference>
<dbReference type="Proteomes" id="UP000007882">
    <property type="component" value="Chromosome"/>
</dbReference>
<dbReference type="PATRIC" id="fig|512565.3.peg.1833"/>
<dbReference type="OrthoDB" id="9777090at2"/>
<feature type="transmembrane region" description="Helical" evidence="1">
    <location>
        <begin position="6"/>
        <end position="23"/>
    </location>
</feature>
<dbReference type="PANTHER" id="PTHR12277:SF79">
    <property type="entry name" value="XAA-PRO DIPEPTIDYL-PEPTIDASE-RELATED"/>
    <property type="match status" value="1"/>
</dbReference>
<dbReference type="STRING" id="512565.AMIS_18210"/>
<reference evidence="3 4" key="1">
    <citation type="submission" date="2012-02" db="EMBL/GenBank/DDBJ databases">
        <title>Complete genome sequence of Actinoplanes missouriensis 431 (= NBRC 102363).</title>
        <authorList>
            <person name="Ohnishi Y."/>
            <person name="Ishikawa J."/>
            <person name="Sekine M."/>
            <person name="Hosoyama A."/>
            <person name="Harada T."/>
            <person name="Narita H."/>
            <person name="Hata T."/>
            <person name="Konno Y."/>
            <person name="Tutikane K."/>
            <person name="Fujita N."/>
            <person name="Horinouchi S."/>
            <person name="Hayakawa M."/>
        </authorList>
    </citation>
    <scope>NUCLEOTIDE SEQUENCE [LARGE SCALE GENOMIC DNA]</scope>
    <source>
        <strain evidence="4">ATCC 14538 / DSM 43046 / CBS 188.64 / JCM 3121 / NBRC 102363 / NCIMB 12654 / NRRL B-3342 / UNCC 431</strain>
    </source>
</reference>
<evidence type="ECO:0000313" key="3">
    <source>
        <dbReference type="EMBL" id="BAL87041.1"/>
    </source>
</evidence>
<name>I0H204_ACTM4</name>
<feature type="domain" description="Serine aminopeptidase S33" evidence="2">
    <location>
        <begin position="72"/>
        <end position="173"/>
    </location>
</feature>
<accession>I0H204</accession>
<protein>
    <recommendedName>
        <fullName evidence="2">Serine aminopeptidase S33 domain-containing protein</fullName>
    </recommendedName>
</protein>
<sequence length="265" mass="27674">MGRVLLLRGALAVLMIALVIWTLQRKLIYFPDRAAPPLAVGASAVTLRTDDGLRLGAWLVRPPLGTPERPLSVLVAHGNGGNRAGRMPLASALAALGVTVLLLDYRGYGGNPGRPSEDGLHRDAVAGRAFLDTLGMPVVYYGESLGAGVVTSLAVRHPPAGLLLRSPFTSLAAAGRVHYPWLPVGALLRDRYPVADQISQVRAPTVVVYGTADSVVPATQSAEVARRAGLLAGEVVVPGADHNDRTLLDGPELMGAAKSLIKAVS</sequence>
<dbReference type="InterPro" id="IPR029058">
    <property type="entry name" value="AB_hydrolase_fold"/>
</dbReference>
<dbReference type="Gene3D" id="3.40.50.1820">
    <property type="entry name" value="alpha/beta hydrolase"/>
    <property type="match status" value="1"/>
</dbReference>
<dbReference type="HOGENOM" id="CLU_029375_2_1_11"/>
<keyword evidence="1" id="KW-0812">Transmembrane</keyword>